<reference evidence="3 4" key="1">
    <citation type="journal article" date="2018" name="Sci. Rep.">
        <title>Comparative genomics provides insights into the lifestyle and reveals functional heterogeneity of dark septate endophytic fungi.</title>
        <authorList>
            <person name="Knapp D.G."/>
            <person name="Nemeth J.B."/>
            <person name="Barry K."/>
            <person name="Hainaut M."/>
            <person name="Henrissat B."/>
            <person name="Johnson J."/>
            <person name="Kuo A."/>
            <person name="Lim J.H.P."/>
            <person name="Lipzen A."/>
            <person name="Nolan M."/>
            <person name="Ohm R.A."/>
            <person name="Tamas L."/>
            <person name="Grigoriev I.V."/>
            <person name="Spatafora J.W."/>
            <person name="Nagy L.G."/>
            <person name="Kovacs G.M."/>
        </authorList>
    </citation>
    <scope>NUCLEOTIDE SEQUENCE [LARGE SCALE GENOMIC DNA]</scope>
    <source>
        <strain evidence="3 4">DSE2036</strain>
    </source>
</reference>
<dbReference type="AlphaFoldDB" id="A0A2V1EDJ9"/>
<dbReference type="Proteomes" id="UP000244855">
    <property type="component" value="Unassembled WGS sequence"/>
</dbReference>
<evidence type="ECO:0000313" key="3">
    <source>
        <dbReference type="EMBL" id="PVI08621.1"/>
    </source>
</evidence>
<gene>
    <name evidence="3" type="ORF">DM02DRAFT_621454</name>
</gene>
<evidence type="ECO:0000256" key="1">
    <source>
        <dbReference type="SAM" id="MobiDB-lite"/>
    </source>
</evidence>
<evidence type="ECO:0000256" key="2">
    <source>
        <dbReference type="SAM" id="SignalP"/>
    </source>
</evidence>
<organism evidence="3 4">
    <name type="scientific">Periconia macrospinosa</name>
    <dbReference type="NCBI Taxonomy" id="97972"/>
    <lineage>
        <taxon>Eukaryota</taxon>
        <taxon>Fungi</taxon>
        <taxon>Dikarya</taxon>
        <taxon>Ascomycota</taxon>
        <taxon>Pezizomycotina</taxon>
        <taxon>Dothideomycetes</taxon>
        <taxon>Pleosporomycetidae</taxon>
        <taxon>Pleosporales</taxon>
        <taxon>Massarineae</taxon>
        <taxon>Periconiaceae</taxon>
        <taxon>Periconia</taxon>
    </lineage>
</organism>
<sequence length="446" mass="47590">MQLSVTLLALAATLHSAFAEVVCNSDAVHYRPKILTSAERAGFADSIDKICTPGSQVIEDQSGSFIFSLNHVQDTLSKDECQAKFESIVDQCVANWNNGGGTFITAEVTLKVHTDTSNNEKILPRARAQQKKPKPAPAPAPAKPTSTASTKPASTKPASTKPASTKLAQSSPTPSKSAQASTTTKTSSTQQPPAPSAPCQPAKKTGKNGAKNKNTQPGKKTARQVLESIVYGIFRRATLGQGGPSDTQPAAPACATDSRIMKTLPGFGSTTYFGFQATTQQLTVAQVEAVAKRGYADLNPRFPTNRALLVSALYIPGKGVYLGTMPDYVGQTVLLQKARSDAPEYAEMIEGRQMSSSNAKKVAGTPDLLYHAEDAAIYYAYKMGGVDQFDYKFPEGSRIKTWGRSYKNGPAEAAPACSDINGNKSKIQKPTCQSVITELNIKERDN</sequence>
<name>A0A2V1EDJ9_9PLEO</name>
<feature type="compositionally biased region" description="Low complexity" evidence="1">
    <location>
        <begin position="199"/>
        <end position="215"/>
    </location>
</feature>
<feature type="region of interest" description="Disordered" evidence="1">
    <location>
        <begin position="116"/>
        <end position="222"/>
    </location>
</feature>
<feature type="compositionally biased region" description="Low complexity" evidence="1">
    <location>
        <begin position="143"/>
        <end position="191"/>
    </location>
</feature>
<keyword evidence="4" id="KW-1185">Reference proteome</keyword>
<dbReference type="EMBL" id="KZ805300">
    <property type="protein sequence ID" value="PVI08621.1"/>
    <property type="molecule type" value="Genomic_DNA"/>
</dbReference>
<feature type="signal peptide" evidence="2">
    <location>
        <begin position="1"/>
        <end position="19"/>
    </location>
</feature>
<proteinExistence type="predicted"/>
<feature type="chain" id="PRO_5016101124" evidence="2">
    <location>
        <begin position="20"/>
        <end position="446"/>
    </location>
</feature>
<keyword evidence="2" id="KW-0732">Signal</keyword>
<protein>
    <submittedName>
        <fullName evidence="3">Uncharacterized protein</fullName>
    </submittedName>
</protein>
<evidence type="ECO:0000313" key="4">
    <source>
        <dbReference type="Proteomes" id="UP000244855"/>
    </source>
</evidence>
<accession>A0A2V1EDJ9</accession>
<dbReference type="OrthoDB" id="3790293at2759"/>